<proteinExistence type="predicted"/>
<reference evidence="3" key="1">
    <citation type="submission" date="2015-08" db="EMBL/GenBank/DDBJ databases">
        <title>Fjat-10028 dsm 16317.</title>
        <authorList>
            <person name="Liu B."/>
            <person name="Wang J."/>
            <person name="Zhu Y."/>
            <person name="Liu G."/>
            <person name="Chen Q."/>
            <person name="Chen Z."/>
            <person name="Lan J."/>
            <person name="Che J."/>
            <person name="Ge C."/>
            <person name="Shi H."/>
            <person name="Pan Z."/>
            <person name="Liu X."/>
        </authorList>
    </citation>
    <scope>NUCLEOTIDE SEQUENCE [LARGE SCALE GENOMIC DNA]</scope>
    <source>
        <strain evidence="3">DSM 16317</strain>
    </source>
</reference>
<evidence type="ECO:0000313" key="2">
    <source>
        <dbReference type="EMBL" id="KOO51397.1"/>
    </source>
</evidence>
<comment type="caution">
    <text evidence="2">The sequence shown here is derived from an EMBL/GenBank/DDBJ whole genome shotgun (WGS) entry which is preliminary data.</text>
</comment>
<dbReference type="STRING" id="263475.AMD00_02635"/>
<gene>
    <name evidence="2" type="ORF">AMD00_02635</name>
</gene>
<dbReference type="AlphaFoldDB" id="A0A0M0LKF9"/>
<dbReference type="RefSeq" id="WP_053415535.1">
    <property type="nucleotide sequence ID" value="NZ_LILB01000001.1"/>
</dbReference>
<dbReference type="Proteomes" id="UP000036867">
    <property type="component" value="Unassembled WGS sequence"/>
</dbReference>
<sequence>MFTFIIIAYCIFVAINLIHKNRESIRQLTAKQLILASFAYLSMVFLGFICIYYGGNWFAVQFSSRFLQLVVFILIIIITISLCQWPLKKILNRVTSGIFPKN</sequence>
<keyword evidence="3" id="KW-1185">Reference proteome</keyword>
<protein>
    <submittedName>
        <fullName evidence="2">Uncharacterized protein</fullName>
    </submittedName>
</protein>
<feature type="transmembrane region" description="Helical" evidence="1">
    <location>
        <begin position="6"/>
        <end position="21"/>
    </location>
</feature>
<feature type="transmembrane region" description="Helical" evidence="1">
    <location>
        <begin position="66"/>
        <end position="87"/>
    </location>
</feature>
<keyword evidence="1" id="KW-0472">Membrane</keyword>
<organism evidence="2 3">
    <name type="scientific">Viridibacillus arvi</name>
    <dbReference type="NCBI Taxonomy" id="263475"/>
    <lineage>
        <taxon>Bacteria</taxon>
        <taxon>Bacillati</taxon>
        <taxon>Bacillota</taxon>
        <taxon>Bacilli</taxon>
        <taxon>Bacillales</taxon>
        <taxon>Caryophanaceae</taxon>
        <taxon>Viridibacillus</taxon>
    </lineage>
</organism>
<keyword evidence="1" id="KW-0812">Transmembrane</keyword>
<dbReference type="EMBL" id="LILB01000001">
    <property type="protein sequence ID" value="KOO51397.1"/>
    <property type="molecule type" value="Genomic_DNA"/>
</dbReference>
<evidence type="ECO:0000256" key="1">
    <source>
        <dbReference type="SAM" id="Phobius"/>
    </source>
</evidence>
<dbReference type="GeneID" id="301135011"/>
<feature type="transmembrane region" description="Helical" evidence="1">
    <location>
        <begin position="33"/>
        <end position="54"/>
    </location>
</feature>
<dbReference type="OrthoDB" id="2440826at2"/>
<name>A0A0M0LKF9_9BACL</name>
<keyword evidence="1" id="KW-1133">Transmembrane helix</keyword>
<evidence type="ECO:0000313" key="3">
    <source>
        <dbReference type="Proteomes" id="UP000036867"/>
    </source>
</evidence>
<accession>A0A0M0LKF9</accession>